<name>A0A4R3K8Y6_9FIRM</name>
<dbReference type="Proteomes" id="UP000295726">
    <property type="component" value="Unassembled WGS sequence"/>
</dbReference>
<dbReference type="InterPro" id="IPR016047">
    <property type="entry name" value="M23ase_b-sheet_dom"/>
</dbReference>
<sequence length="249" mass="26672">MNKNNNEKPFSLKGKGAAVGIVICFVAVIVMVGAYTFNNYEKKMDAQLAKAEEETDELTKEKSEATTTNDIVLPEAEGNTSTENDTEDSENSTQDDAAADANTAGSAAEVYFDANSLLTWPASGAVLINYSMDQTVYFSTLEQYKYNPALVIGGEVGEVIGASAAGIVSNIEQTAQTGITVTLDMGNGYSAVYGQLKEVPLEIGDYVAAGETVGYMSEPTKYYSVEGPNLYFELLKDGNPVNPMDFMES</sequence>
<keyword evidence="5" id="KW-1185">Reference proteome</keyword>
<dbReference type="PANTHER" id="PTHR21666">
    <property type="entry name" value="PEPTIDASE-RELATED"/>
    <property type="match status" value="1"/>
</dbReference>
<dbReference type="Gene3D" id="2.70.70.10">
    <property type="entry name" value="Glucose Permease (Domain IIA)"/>
    <property type="match status" value="1"/>
</dbReference>
<proteinExistence type="predicted"/>
<dbReference type="InterPro" id="IPR050570">
    <property type="entry name" value="Cell_wall_metabolism_enzyme"/>
</dbReference>
<gene>
    <name evidence="4" type="ORF">EDD59_10868</name>
</gene>
<dbReference type="SUPFAM" id="SSF51261">
    <property type="entry name" value="Duplicated hybrid motif"/>
    <property type="match status" value="1"/>
</dbReference>
<dbReference type="GO" id="GO:0004222">
    <property type="term" value="F:metalloendopeptidase activity"/>
    <property type="evidence" value="ECO:0007669"/>
    <property type="project" value="TreeGrafter"/>
</dbReference>
<dbReference type="RefSeq" id="WP_132380485.1">
    <property type="nucleotide sequence ID" value="NZ_DAIPCY010000065.1"/>
</dbReference>
<evidence type="ECO:0000256" key="2">
    <source>
        <dbReference type="SAM" id="Phobius"/>
    </source>
</evidence>
<feature type="domain" description="M23ase beta-sheet core" evidence="3">
    <location>
        <begin position="149"/>
        <end position="243"/>
    </location>
</feature>
<reference evidence="4 5" key="1">
    <citation type="submission" date="2019-03" db="EMBL/GenBank/DDBJ databases">
        <title>Genomic Encyclopedia of Type Strains, Phase IV (KMG-IV): sequencing the most valuable type-strain genomes for metagenomic binning, comparative biology and taxonomic classification.</title>
        <authorList>
            <person name="Goeker M."/>
        </authorList>
    </citation>
    <scope>NUCLEOTIDE SEQUENCE [LARGE SCALE GENOMIC DNA]</scope>
    <source>
        <strain evidence="4 5">DSM 29489</strain>
    </source>
</reference>
<dbReference type="Pfam" id="PF01551">
    <property type="entry name" value="Peptidase_M23"/>
    <property type="match status" value="1"/>
</dbReference>
<evidence type="ECO:0000256" key="1">
    <source>
        <dbReference type="SAM" id="MobiDB-lite"/>
    </source>
</evidence>
<dbReference type="AlphaFoldDB" id="A0A4R3K8Y6"/>
<organism evidence="4 5">
    <name type="scientific">Muricomes intestini</name>
    <dbReference type="NCBI Taxonomy" id="1796634"/>
    <lineage>
        <taxon>Bacteria</taxon>
        <taxon>Bacillati</taxon>
        <taxon>Bacillota</taxon>
        <taxon>Clostridia</taxon>
        <taxon>Lachnospirales</taxon>
        <taxon>Lachnospiraceae</taxon>
        <taxon>Muricomes</taxon>
    </lineage>
</organism>
<feature type="transmembrane region" description="Helical" evidence="2">
    <location>
        <begin position="16"/>
        <end position="37"/>
    </location>
</feature>
<keyword evidence="2" id="KW-0472">Membrane</keyword>
<dbReference type="EMBL" id="SLZZ01000008">
    <property type="protein sequence ID" value="TCS79484.1"/>
    <property type="molecule type" value="Genomic_DNA"/>
</dbReference>
<comment type="caution">
    <text evidence="4">The sequence shown here is derived from an EMBL/GenBank/DDBJ whole genome shotgun (WGS) entry which is preliminary data.</text>
</comment>
<dbReference type="CDD" id="cd12797">
    <property type="entry name" value="M23_peptidase"/>
    <property type="match status" value="1"/>
</dbReference>
<evidence type="ECO:0000313" key="4">
    <source>
        <dbReference type="EMBL" id="TCS79484.1"/>
    </source>
</evidence>
<evidence type="ECO:0000259" key="3">
    <source>
        <dbReference type="Pfam" id="PF01551"/>
    </source>
</evidence>
<dbReference type="OrthoDB" id="1938544at2"/>
<evidence type="ECO:0000313" key="5">
    <source>
        <dbReference type="Proteomes" id="UP000295726"/>
    </source>
</evidence>
<accession>A0A4R3K8Y6</accession>
<feature type="region of interest" description="Disordered" evidence="1">
    <location>
        <begin position="54"/>
        <end position="100"/>
    </location>
</feature>
<protein>
    <submittedName>
        <fullName evidence="4">Peptidase M23-like protein</fullName>
    </submittedName>
</protein>
<dbReference type="PANTHER" id="PTHR21666:SF270">
    <property type="entry name" value="MUREIN HYDROLASE ACTIVATOR ENVC"/>
    <property type="match status" value="1"/>
</dbReference>
<keyword evidence="2" id="KW-1133">Transmembrane helix</keyword>
<keyword evidence="2" id="KW-0812">Transmembrane</keyword>
<dbReference type="InterPro" id="IPR011055">
    <property type="entry name" value="Dup_hybrid_motif"/>
</dbReference>